<dbReference type="Gene3D" id="3.30.70.270">
    <property type="match status" value="1"/>
</dbReference>
<comment type="caution">
    <text evidence="5">The sequence shown here is derived from an EMBL/GenBank/DDBJ whole genome shotgun (WGS) entry which is preliminary data.</text>
</comment>
<feature type="domain" description="GGDEF" evidence="4">
    <location>
        <begin position="284"/>
        <end position="416"/>
    </location>
</feature>
<dbReference type="EC" id="2.7.7.65" evidence="1"/>
<dbReference type="PANTHER" id="PTHR45138:SF9">
    <property type="entry name" value="DIGUANYLATE CYCLASE DGCM-RELATED"/>
    <property type="match status" value="1"/>
</dbReference>
<dbReference type="AlphaFoldDB" id="A0A4Q0YFD8"/>
<dbReference type="Proteomes" id="UP000290172">
    <property type="component" value="Unassembled WGS sequence"/>
</dbReference>
<comment type="catalytic activity">
    <reaction evidence="2">
        <text>2 GTP = 3',3'-c-di-GMP + 2 diphosphate</text>
        <dbReference type="Rhea" id="RHEA:24898"/>
        <dbReference type="ChEBI" id="CHEBI:33019"/>
        <dbReference type="ChEBI" id="CHEBI:37565"/>
        <dbReference type="ChEBI" id="CHEBI:58805"/>
        <dbReference type="EC" id="2.7.7.65"/>
    </reaction>
</comment>
<dbReference type="InterPro" id="IPR000160">
    <property type="entry name" value="GGDEF_dom"/>
</dbReference>
<dbReference type="Pfam" id="PF00990">
    <property type="entry name" value="GGDEF"/>
    <property type="match status" value="1"/>
</dbReference>
<reference evidence="5 6" key="1">
    <citation type="submission" date="2017-10" db="EMBL/GenBank/DDBJ databases">
        <title>Genomics of the genus Arcobacter.</title>
        <authorList>
            <person name="Perez-Cataluna A."/>
            <person name="Figueras M.J."/>
        </authorList>
    </citation>
    <scope>NUCLEOTIDE SEQUENCE [LARGE SCALE GENOMIC DNA]</scope>
    <source>
        <strain evidence="5 6">CECT 8993</strain>
    </source>
</reference>
<feature type="coiled-coil region" evidence="3">
    <location>
        <begin position="198"/>
        <end position="253"/>
    </location>
</feature>
<dbReference type="RefSeq" id="WP_128979588.1">
    <property type="nucleotide sequence ID" value="NZ_PDKJ01000003.1"/>
</dbReference>
<dbReference type="InterPro" id="IPR043128">
    <property type="entry name" value="Rev_trsase/Diguanyl_cyclase"/>
</dbReference>
<proteinExistence type="predicted"/>
<dbReference type="PANTHER" id="PTHR45138">
    <property type="entry name" value="REGULATORY COMPONENTS OF SENSORY TRANSDUCTION SYSTEM"/>
    <property type="match status" value="1"/>
</dbReference>
<gene>
    <name evidence="5" type="ORF">CRV08_04730</name>
</gene>
<dbReference type="InterPro" id="IPR050469">
    <property type="entry name" value="Diguanylate_Cyclase"/>
</dbReference>
<evidence type="ECO:0000259" key="4">
    <source>
        <dbReference type="PROSITE" id="PS50887"/>
    </source>
</evidence>
<protein>
    <recommendedName>
        <fullName evidence="1">diguanylate cyclase</fullName>
        <ecNumber evidence="1">2.7.7.65</ecNumber>
    </recommendedName>
</protein>
<dbReference type="NCBIfam" id="TIGR00254">
    <property type="entry name" value="GGDEF"/>
    <property type="match status" value="1"/>
</dbReference>
<dbReference type="EMBL" id="PDKJ01000003">
    <property type="protein sequence ID" value="RXJ69316.1"/>
    <property type="molecule type" value="Genomic_DNA"/>
</dbReference>
<name>A0A4Q0YFD8_9BACT</name>
<evidence type="ECO:0000313" key="6">
    <source>
        <dbReference type="Proteomes" id="UP000290172"/>
    </source>
</evidence>
<dbReference type="PROSITE" id="PS50887">
    <property type="entry name" value="GGDEF"/>
    <property type="match status" value="1"/>
</dbReference>
<dbReference type="SUPFAM" id="SSF55073">
    <property type="entry name" value="Nucleotide cyclase"/>
    <property type="match status" value="1"/>
</dbReference>
<dbReference type="SMART" id="SM00267">
    <property type="entry name" value="GGDEF"/>
    <property type="match status" value="1"/>
</dbReference>
<dbReference type="CDD" id="cd01949">
    <property type="entry name" value="GGDEF"/>
    <property type="match status" value="1"/>
</dbReference>
<accession>A0A4Q0YFD8</accession>
<dbReference type="FunFam" id="3.30.70.270:FF:000001">
    <property type="entry name" value="Diguanylate cyclase domain protein"/>
    <property type="match status" value="1"/>
</dbReference>
<dbReference type="InterPro" id="IPR029787">
    <property type="entry name" value="Nucleotide_cyclase"/>
</dbReference>
<dbReference type="GO" id="GO:0052621">
    <property type="term" value="F:diguanylate cyclase activity"/>
    <property type="evidence" value="ECO:0007669"/>
    <property type="project" value="UniProtKB-EC"/>
</dbReference>
<sequence length="419" mass="48031">MDSEVQKVVKETLLNLHKKGVLATPNEYRKEFCKVSKKFSLTVDECELFKELVEKLSKNEQLNIDEKEINSFEDIIPILLNRVSKDNINTLAELFQQSIKPSISIDIDEDLKKFSVKIGNSPALIFEDDIQKEMQEFITKRFEADKKVVKQKTSEIAKLLTLMGQYFNDAIKSSGDGSKGVSDIKTQIQSMDMQSPSIKALTELQSKLIDAAKSIEEEMNSVEKKLSTGKSEVESLELQVKKLQKELEKTREESIRDHLTGVLTRKAYEESVKKIENNFIRNNTQYAVVFFDIDHFKKINDTFGHDAGDVVLSTFGKVLEKNTREVDIVGRYGGEEFIAIVHFNLKRELLKYLKRIKAIIQENNFLYKNNKIHITFSAGVSIRNSYNSYESTIQKADMLLYQAKEDGRNKIILEDGTII</sequence>
<evidence type="ECO:0000256" key="1">
    <source>
        <dbReference type="ARBA" id="ARBA00012528"/>
    </source>
</evidence>
<keyword evidence="3" id="KW-0175">Coiled coil</keyword>
<evidence type="ECO:0000256" key="2">
    <source>
        <dbReference type="ARBA" id="ARBA00034247"/>
    </source>
</evidence>
<evidence type="ECO:0000256" key="3">
    <source>
        <dbReference type="SAM" id="Coils"/>
    </source>
</evidence>
<organism evidence="5 6">
    <name type="scientific">Halarcobacter ebronensis</name>
    <dbReference type="NCBI Taxonomy" id="1462615"/>
    <lineage>
        <taxon>Bacteria</taxon>
        <taxon>Pseudomonadati</taxon>
        <taxon>Campylobacterota</taxon>
        <taxon>Epsilonproteobacteria</taxon>
        <taxon>Campylobacterales</taxon>
        <taxon>Arcobacteraceae</taxon>
        <taxon>Halarcobacter</taxon>
    </lineage>
</organism>
<evidence type="ECO:0000313" key="5">
    <source>
        <dbReference type="EMBL" id="RXJ69316.1"/>
    </source>
</evidence>